<dbReference type="GO" id="GO:0016787">
    <property type="term" value="F:hydrolase activity"/>
    <property type="evidence" value="ECO:0007669"/>
    <property type="project" value="UniProtKB-KW"/>
</dbReference>
<comment type="caution">
    <text evidence="8">The sequence shown here is derived from an EMBL/GenBank/DDBJ whole genome shotgun (WGS) entry which is preliminary data.</text>
</comment>
<reference evidence="8 9" key="1">
    <citation type="submission" date="2019-07" db="EMBL/GenBank/DDBJ databases">
        <title>Luteimonas sp. YD-1 nov., isolated from acidic soil.</title>
        <authorList>
            <person name="Zhou J."/>
        </authorList>
    </citation>
    <scope>NUCLEOTIDE SEQUENCE [LARGE SCALE GENOMIC DNA]</scope>
    <source>
        <strain evidence="8 9">YD-1</strain>
    </source>
</reference>
<feature type="domain" description="UvrD-like helicase C-terminal" evidence="7">
    <location>
        <begin position="516"/>
        <end position="588"/>
    </location>
</feature>
<organism evidence="8 9">
    <name type="scientific">Luteimonas wenzhouensis</name>
    <dbReference type="NCBI Taxonomy" id="2599615"/>
    <lineage>
        <taxon>Bacteria</taxon>
        <taxon>Pseudomonadati</taxon>
        <taxon>Pseudomonadota</taxon>
        <taxon>Gammaproteobacteria</taxon>
        <taxon>Lysobacterales</taxon>
        <taxon>Lysobacteraceae</taxon>
        <taxon>Luteimonas</taxon>
    </lineage>
</organism>
<dbReference type="Pfam" id="PF13245">
    <property type="entry name" value="AAA_19"/>
    <property type="match status" value="1"/>
</dbReference>
<dbReference type="InterPro" id="IPR000212">
    <property type="entry name" value="DNA_helicase_UvrD/REP"/>
</dbReference>
<name>A0A5C5TXW1_9GAMM</name>
<keyword evidence="3" id="KW-0347">Helicase</keyword>
<keyword evidence="9" id="KW-1185">Reference proteome</keyword>
<dbReference type="InterPro" id="IPR011528">
    <property type="entry name" value="NERD"/>
</dbReference>
<keyword evidence="4" id="KW-0067">ATP-binding</keyword>
<proteinExistence type="predicted"/>
<evidence type="ECO:0000259" key="7">
    <source>
        <dbReference type="Pfam" id="PF13361"/>
    </source>
</evidence>
<feature type="domain" description="NERD" evidence="6">
    <location>
        <begin position="4"/>
        <end position="97"/>
    </location>
</feature>
<dbReference type="Gene3D" id="3.40.50.300">
    <property type="entry name" value="P-loop containing nucleotide triphosphate hydrolases"/>
    <property type="match status" value="2"/>
</dbReference>
<dbReference type="InterPro" id="IPR014017">
    <property type="entry name" value="DNA_helicase_UvrD-like_C"/>
</dbReference>
<accession>A0A5C5TXW1</accession>
<evidence type="ECO:0000256" key="4">
    <source>
        <dbReference type="ARBA" id="ARBA00022840"/>
    </source>
</evidence>
<dbReference type="GO" id="GO:0005524">
    <property type="term" value="F:ATP binding"/>
    <property type="evidence" value="ECO:0007669"/>
    <property type="project" value="UniProtKB-KW"/>
</dbReference>
<dbReference type="OrthoDB" id="7066673at2"/>
<dbReference type="PANTHER" id="PTHR11070:SF2">
    <property type="entry name" value="ATP-DEPENDENT DNA HELICASE SRS2"/>
    <property type="match status" value="1"/>
</dbReference>
<keyword evidence="1" id="KW-0547">Nucleotide-binding</keyword>
<evidence type="ECO:0000313" key="8">
    <source>
        <dbReference type="EMBL" id="TWT18349.1"/>
    </source>
</evidence>
<protein>
    <recommendedName>
        <fullName evidence="5">DNA 3'-5' helicase II</fullName>
    </recommendedName>
</protein>
<dbReference type="GO" id="GO:0003677">
    <property type="term" value="F:DNA binding"/>
    <property type="evidence" value="ECO:0007669"/>
    <property type="project" value="InterPro"/>
</dbReference>
<dbReference type="Pfam" id="PF13361">
    <property type="entry name" value="UvrD_C"/>
    <property type="match status" value="2"/>
</dbReference>
<dbReference type="GO" id="GO:0000725">
    <property type="term" value="P:recombinational repair"/>
    <property type="evidence" value="ECO:0007669"/>
    <property type="project" value="TreeGrafter"/>
</dbReference>
<evidence type="ECO:0000256" key="1">
    <source>
        <dbReference type="ARBA" id="ARBA00022741"/>
    </source>
</evidence>
<keyword evidence="2" id="KW-0378">Hydrolase</keyword>
<dbReference type="Proteomes" id="UP000315949">
    <property type="component" value="Unassembled WGS sequence"/>
</dbReference>
<feature type="domain" description="UvrD-like helicase C-terminal" evidence="7">
    <location>
        <begin position="410"/>
        <end position="515"/>
    </location>
</feature>
<evidence type="ECO:0000313" key="9">
    <source>
        <dbReference type="Proteomes" id="UP000315949"/>
    </source>
</evidence>
<evidence type="ECO:0000256" key="3">
    <source>
        <dbReference type="ARBA" id="ARBA00022806"/>
    </source>
</evidence>
<evidence type="ECO:0000256" key="5">
    <source>
        <dbReference type="ARBA" id="ARBA00034923"/>
    </source>
</evidence>
<evidence type="ECO:0000259" key="6">
    <source>
        <dbReference type="Pfam" id="PF08378"/>
    </source>
</evidence>
<sequence length="610" mass="68537">MTPGERRFSARLDDKLDDEYLCWYDVPIGPRYRHPDFVVLHPSRGFLVLEVKDWKAETLAELDRDRAVIDTDRGRVTAPNPLRQAREYAMEIVRLLQQDPALCHPPGDKRAGKLLMPWGFGVVLTGITRSQFELMELEHFLPPGSVICRDEMTEGVDTEEFQKRLWDMFLMPFPCLLSLPQIERVRWHLFPQLRIQVQGDLLAAPARDEAAPVGIPDIIRVMDLQQEQLARSLGDGHRVIHGVAGSGKTMILGYRCVELARRQHKPVLVLCYNKTLASRLEHLMQGHGVQDRVAVRNFHEWCREQLKSYGLRMPPRQDSADAYAQLLVQSMIDGVESSAIPRGQYGAVLIDEGHDFAPEWLRLVAQMVDPETNSLLLLYDDAQSLYGGPGRRRFSFASVGIQAQGRTTILRLNYRNTLEVLAVAKAFAEEVLTGQDADDDHVPVVAPESAGRRGPMPELWRARNIWAEADIIAERIQDATANGASPNDFAVLCHSNQLAGLIAKQLQKRGLAVLLASDSQRRAMFNGPPSVKVMTMHSSKGLEFDTVFIPGVCELASHDEDAGRKQQQVRALYVAMTRALRQLEMSHHGEGAVVEQIRRVVEGVSRRLAA</sequence>
<dbReference type="SUPFAM" id="SSF52540">
    <property type="entry name" value="P-loop containing nucleoside triphosphate hydrolases"/>
    <property type="match status" value="1"/>
</dbReference>
<dbReference type="InterPro" id="IPR027417">
    <property type="entry name" value="P-loop_NTPase"/>
</dbReference>
<dbReference type="AlphaFoldDB" id="A0A5C5TXW1"/>
<dbReference type="GO" id="GO:0043138">
    <property type="term" value="F:3'-5' DNA helicase activity"/>
    <property type="evidence" value="ECO:0007669"/>
    <property type="project" value="TreeGrafter"/>
</dbReference>
<evidence type="ECO:0000256" key="2">
    <source>
        <dbReference type="ARBA" id="ARBA00022801"/>
    </source>
</evidence>
<gene>
    <name evidence="8" type="ORF">FQY79_10720</name>
</gene>
<dbReference type="PANTHER" id="PTHR11070">
    <property type="entry name" value="UVRD / RECB / PCRA DNA HELICASE FAMILY MEMBER"/>
    <property type="match status" value="1"/>
</dbReference>
<dbReference type="EMBL" id="VOHE01000005">
    <property type="protein sequence ID" value="TWT18349.1"/>
    <property type="molecule type" value="Genomic_DNA"/>
</dbReference>
<dbReference type="Pfam" id="PF08378">
    <property type="entry name" value="NERD"/>
    <property type="match status" value="1"/>
</dbReference>